<keyword evidence="1" id="KW-0732">Signal</keyword>
<dbReference type="KEGG" id="hoh:Hoch_4192"/>
<reference evidence="2 3" key="1">
    <citation type="journal article" date="2010" name="Stand. Genomic Sci.">
        <title>Complete genome sequence of Haliangium ochraceum type strain (SMP-2).</title>
        <authorList>
            <consortium name="US DOE Joint Genome Institute (JGI-PGF)"/>
            <person name="Ivanova N."/>
            <person name="Daum C."/>
            <person name="Lang E."/>
            <person name="Abt B."/>
            <person name="Kopitz M."/>
            <person name="Saunders E."/>
            <person name="Lapidus A."/>
            <person name="Lucas S."/>
            <person name="Glavina Del Rio T."/>
            <person name="Nolan M."/>
            <person name="Tice H."/>
            <person name="Copeland A."/>
            <person name="Cheng J.F."/>
            <person name="Chen F."/>
            <person name="Bruce D."/>
            <person name="Goodwin L."/>
            <person name="Pitluck S."/>
            <person name="Mavromatis K."/>
            <person name="Pati A."/>
            <person name="Mikhailova N."/>
            <person name="Chen A."/>
            <person name="Palaniappan K."/>
            <person name="Land M."/>
            <person name="Hauser L."/>
            <person name="Chang Y.J."/>
            <person name="Jeffries C.D."/>
            <person name="Detter J.C."/>
            <person name="Brettin T."/>
            <person name="Rohde M."/>
            <person name="Goker M."/>
            <person name="Bristow J."/>
            <person name="Markowitz V."/>
            <person name="Eisen J.A."/>
            <person name="Hugenholtz P."/>
            <person name="Kyrpides N.C."/>
            <person name="Klenk H.P."/>
        </authorList>
    </citation>
    <scope>NUCLEOTIDE SEQUENCE [LARGE SCALE GENOMIC DNA]</scope>
    <source>
        <strain evidence="3">DSM 14365 / CIP 107738 / JCM 11303 / AJ 13395 / SMP-2</strain>
    </source>
</reference>
<dbReference type="Proteomes" id="UP000001880">
    <property type="component" value="Chromosome"/>
</dbReference>
<feature type="chain" id="PRO_5003010683" description="Lipoprotein" evidence="1">
    <location>
        <begin position="25"/>
        <end position="135"/>
    </location>
</feature>
<dbReference type="EMBL" id="CP001804">
    <property type="protein sequence ID" value="ACY16690.1"/>
    <property type="molecule type" value="Genomic_DNA"/>
</dbReference>
<dbReference type="HOGENOM" id="CLU_156493_0_0_7"/>
<keyword evidence="3" id="KW-1185">Reference proteome</keyword>
<organism evidence="2 3">
    <name type="scientific">Haliangium ochraceum (strain DSM 14365 / JCM 11303 / SMP-2)</name>
    <dbReference type="NCBI Taxonomy" id="502025"/>
    <lineage>
        <taxon>Bacteria</taxon>
        <taxon>Pseudomonadati</taxon>
        <taxon>Myxococcota</taxon>
        <taxon>Polyangia</taxon>
        <taxon>Haliangiales</taxon>
        <taxon>Kofleriaceae</taxon>
        <taxon>Haliangium</taxon>
    </lineage>
</organism>
<dbReference type="AlphaFoldDB" id="D0LKX0"/>
<sequence>MKRNKLRVLCCLFGIWLLGCGSLGDQYTHSVAWTCASPEGCERVDLVERFNRSWIGTNQIYLHSTFDETVSNRATRIPSDSVPEGCDELHGLALFGHSFDPLAFCKSSGGFRMELSIPNANPAEFSEWRVDMKTL</sequence>
<name>D0LKX0_HALO1</name>
<protein>
    <recommendedName>
        <fullName evidence="4">Lipoprotein</fullName>
    </recommendedName>
</protein>
<feature type="signal peptide" evidence="1">
    <location>
        <begin position="1"/>
        <end position="24"/>
    </location>
</feature>
<evidence type="ECO:0000313" key="3">
    <source>
        <dbReference type="Proteomes" id="UP000001880"/>
    </source>
</evidence>
<proteinExistence type="predicted"/>
<dbReference type="PROSITE" id="PS51257">
    <property type="entry name" value="PROKAR_LIPOPROTEIN"/>
    <property type="match status" value="1"/>
</dbReference>
<evidence type="ECO:0008006" key="4">
    <source>
        <dbReference type="Google" id="ProtNLM"/>
    </source>
</evidence>
<dbReference type="RefSeq" id="WP_012829288.1">
    <property type="nucleotide sequence ID" value="NC_013440.1"/>
</dbReference>
<evidence type="ECO:0000256" key="1">
    <source>
        <dbReference type="SAM" id="SignalP"/>
    </source>
</evidence>
<evidence type="ECO:0000313" key="2">
    <source>
        <dbReference type="EMBL" id="ACY16690.1"/>
    </source>
</evidence>
<accession>D0LKX0</accession>
<dbReference type="STRING" id="502025.Hoch_4192"/>
<gene>
    <name evidence="2" type="ordered locus">Hoch_4192</name>
</gene>